<name>A0AAD4DGG9_9FUNG</name>
<reference evidence="2" key="1">
    <citation type="journal article" date="2020" name="Fungal Divers.">
        <title>Resolving the Mortierellaceae phylogeny through synthesis of multi-gene phylogenetics and phylogenomics.</title>
        <authorList>
            <person name="Vandepol N."/>
            <person name="Liber J."/>
            <person name="Desiro A."/>
            <person name="Na H."/>
            <person name="Kennedy M."/>
            <person name="Barry K."/>
            <person name="Grigoriev I.V."/>
            <person name="Miller A.N."/>
            <person name="O'Donnell K."/>
            <person name="Stajich J.E."/>
            <person name="Bonito G."/>
        </authorList>
    </citation>
    <scope>NUCLEOTIDE SEQUENCE</scope>
    <source>
        <strain evidence="2">NRRL 28262</strain>
    </source>
</reference>
<organism evidence="2 3">
    <name type="scientific">Linnemannia exigua</name>
    <dbReference type="NCBI Taxonomy" id="604196"/>
    <lineage>
        <taxon>Eukaryota</taxon>
        <taxon>Fungi</taxon>
        <taxon>Fungi incertae sedis</taxon>
        <taxon>Mucoromycota</taxon>
        <taxon>Mortierellomycotina</taxon>
        <taxon>Mortierellomycetes</taxon>
        <taxon>Mortierellales</taxon>
        <taxon>Mortierellaceae</taxon>
        <taxon>Linnemannia</taxon>
    </lineage>
</organism>
<dbReference type="Proteomes" id="UP001194580">
    <property type="component" value="Unassembled WGS sequence"/>
</dbReference>
<keyword evidence="3" id="KW-1185">Reference proteome</keyword>
<evidence type="ECO:0000313" key="3">
    <source>
        <dbReference type="Proteomes" id="UP001194580"/>
    </source>
</evidence>
<gene>
    <name evidence="2" type="ORF">BGZ95_005769</name>
</gene>
<evidence type="ECO:0000313" key="2">
    <source>
        <dbReference type="EMBL" id="KAG0277536.1"/>
    </source>
</evidence>
<feature type="compositionally biased region" description="Basic and acidic residues" evidence="1">
    <location>
        <begin position="37"/>
        <end position="48"/>
    </location>
</feature>
<protein>
    <submittedName>
        <fullName evidence="2">Uncharacterized protein</fullName>
    </submittedName>
</protein>
<dbReference type="EMBL" id="JAAAIL010000267">
    <property type="protein sequence ID" value="KAG0277536.1"/>
    <property type="molecule type" value="Genomic_DNA"/>
</dbReference>
<comment type="caution">
    <text evidence="2">The sequence shown here is derived from an EMBL/GenBank/DDBJ whole genome shotgun (WGS) entry which is preliminary data.</text>
</comment>
<sequence>MEAVLSAYLVLDYDAQGNDGKYLYLVDDSSINNTTKLRCDTKDPRPNDSTKVLFTPHVDQSMPTAPKHQQLPPRLRRQKSF</sequence>
<evidence type="ECO:0000256" key="1">
    <source>
        <dbReference type="SAM" id="MobiDB-lite"/>
    </source>
</evidence>
<accession>A0AAD4DGG9</accession>
<feature type="region of interest" description="Disordered" evidence="1">
    <location>
        <begin position="37"/>
        <end position="81"/>
    </location>
</feature>
<dbReference type="AlphaFoldDB" id="A0AAD4DGG9"/>
<proteinExistence type="predicted"/>